<dbReference type="AlphaFoldDB" id="A0A6I6JE28"/>
<dbReference type="KEGG" id="psel:GM415_04600"/>
<evidence type="ECO:0000259" key="1">
    <source>
        <dbReference type="Pfam" id="PF00582"/>
    </source>
</evidence>
<gene>
    <name evidence="2" type="ORF">GM415_04600</name>
</gene>
<keyword evidence="3" id="KW-1185">Reference proteome</keyword>
<evidence type="ECO:0000313" key="2">
    <source>
        <dbReference type="EMBL" id="QGY39429.1"/>
    </source>
</evidence>
<organism evidence="2 3">
    <name type="scientific">Pseudodesulfovibrio cashew</name>
    <dbReference type="NCBI Taxonomy" id="2678688"/>
    <lineage>
        <taxon>Bacteria</taxon>
        <taxon>Pseudomonadati</taxon>
        <taxon>Thermodesulfobacteriota</taxon>
        <taxon>Desulfovibrionia</taxon>
        <taxon>Desulfovibrionales</taxon>
        <taxon>Desulfovibrionaceae</taxon>
    </lineage>
</organism>
<dbReference type="EMBL" id="CP046400">
    <property type="protein sequence ID" value="QGY39429.1"/>
    <property type="molecule type" value="Genomic_DNA"/>
</dbReference>
<name>A0A6I6JE28_9BACT</name>
<dbReference type="InterPro" id="IPR006016">
    <property type="entry name" value="UspA"/>
</dbReference>
<dbReference type="CDD" id="cd00293">
    <property type="entry name" value="USP-like"/>
    <property type="match status" value="1"/>
</dbReference>
<dbReference type="Proteomes" id="UP000428328">
    <property type="component" value="Chromosome"/>
</dbReference>
<accession>A0A6I6JE28</accession>
<reference evidence="2 3" key="1">
    <citation type="submission" date="2019-11" db="EMBL/GenBank/DDBJ databases">
        <authorList>
            <person name="Zheng R.K."/>
            <person name="Sun C.M."/>
        </authorList>
    </citation>
    <scope>NUCLEOTIDE SEQUENCE [LARGE SCALE GENOMIC DNA]</scope>
    <source>
        <strain evidence="2 3">SRB007</strain>
    </source>
</reference>
<dbReference type="SUPFAM" id="SSF52402">
    <property type="entry name" value="Adenine nucleotide alpha hydrolases-like"/>
    <property type="match status" value="2"/>
</dbReference>
<dbReference type="RefSeq" id="WP_158946655.1">
    <property type="nucleotide sequence ID" value="NZ_CP046400.1"/>
</dbReference>
<proteinExistence type="predicted"/>
<dbReference type="Gene3D" id="3.40.50.12370">
    <property type="match status" value="1"/>
</dbReference>
<evidence type="ECO:0000313" key="3">
    <source>
        <dbReference type="Proteomes" id="UP000428328"/>
    </source>
</evidence>
<feature type="domain" description="UspA" evidence="1">
    <location>
        <begin position="166"/>
        <end position="288"/>
    </location>
</feature>
<sequence>MQKELLLAISEDRSASYNLRFLREVFSTFCDLKLTLFYVTPYKPSWGMSQSDVAPRTAGFDETMHFTEGSGQGALGDAERWIKEVAGCTGENVRTKVAHSRRGTVPELIEEAHNGMYDALLLGRRTFTWFEEIFENSVSHEMLLSDIDFPLWICKRPPDSLEAPRHDVLLALDGSEPSKRMVDHAAYMLADELRHTFTLFHVAEKGYGADHAARLFDEALAILKNNGVEEERIEMKTAMGKSPVKAILTEVREGNYSAVGVGKHGESSDHKARGLFPSSVTVNLLRQLENSALWISK</sequence>
<dbReference type="Pfam" id="PF00582">
    <property type="entry name" value="Usp"/>
    <property type="match status" value="1"/>
</dbReference>
<protein>
    <submittedName>
        <fullName evidence="2">Universal stress protein</fullName>
    </submittedName>
</protein>